<keyword evidence="4" id="KW-1185">Reference proteome</keyword>
<dbReference type="InterPro" id="IPR001041">
    <property type="entry name" value="2Fe-2S_ferredoxin-type"/>
</dbReference>
<evidence type="ECO:0000313" key="3">
    <source>
        <dbReference type="EMBL" id="MCK9685164.1"/>
    </source>
</evidence>
<dbReference type="SUPFAM" id="SSF54292">
    <property type="entry name" value="2Fe-2S ferredoxin-like"/>
    <property type="match status" value="1"/>
</dbReference>
<dbReference type="AlphaFoldDB" id="A0A9X1YEQ7"/>
<dbReference type="SUPFAM" id="SSF55073">
    <property type="entry name" value="Nucleotide cyclase"/>
    <property type="match status" value="1"/>
</dbReference>
<feature type="transmembrane region" description="Helical" evidence="1">
    <location>
        <begin position="91"/>
        <end position="110"/>
    </location>
</feature>
<evidence type="ECO:0000256" key="1">
    <source>
        <dbReference type="SAM" id="Phobius"/>
    </source>
</evidence>
<dbReference type="InterPro" id="IPR034804">
    <property type="entry name" value="SQR/QFR_C/D"/>
</dbReference>
<dbReference type="GO" id="GO:0016020">
    <property type="term" value="C:membrane"/>
    <property type="evidence" value="ECO:0007669"/>
    <property type="project" value="InterPro"/>
</dbReference>
<dbReference type="PROSITE" id="PS51085">
    <property type="entry name" value="2FE2S_FER_2"/>
    <property type="match status" value="1"/>
</dbReference>
<dbReference type="GO" id="GO:0051536">
    <property type="term" value="F:iron-sulfur cluster binding"/>
    <property type="evidence" value="ECO:0007669"/>
    <property type="project" value="InterPro"/>
</dbReference>
<dbReference type="Pfam" id="PF00111">
    <property type="entry name" value="Fer2"/>
    <property type="match status" value="1"/>
</dbReference>
<evidence type="ECO:0000259" key="2">
    <source>
        <dbReference type="PROSITE" id="PS51085"/>
    </source>
</evidence>
<evidence type="ECO:0000313" key="4">
    <source>
        <dbReference type="Proteomes" id="UP001139353"/>
    </source>
</evidence>
<dbReference type="Gene3D" id="3.10.20.30">
    <property type="match status" value="1"/>
</dbReference>
<dbReference type="InterPro" id="IPR029787">
    <property type="entry name" value="Nucleotide_cyclase"/>
</dbReference>
<feature type="domain" description="2Fe-2S ferredoxin-type" evidence="2">
    <location>
        <begin position="250"/>
        <end position="344"/>
    </location>
</feature>
<dbReference type="RefSeq" id="WP_275681173.1">
    <property type="nucleotide sequence ID" value="NZ_JAJLJH010000001.1"/>
</dbReference>
<feature type="transmembrane region" description="Helical" evidence="1">
    <location>
        <begin position="141"/>
        <end position="159"/>
    </location>
</feature>
<keyword evidence="1" id="KW-0472">Membrane</keyword>
<feature type="transmembrane region" description="Helical" evidence="1">
    <location>
        <begin position="171"/>
        <end position="191"/>
    </location>
</feature>
<name>A0A9X1YEQ7_9BURK</name>
<dbReference type="CDD" id="cd00207">
    <property type="entry name" value="fer2"/>
    <property type="match status" value="1"/>
</dbReference>
<dbReference type="Gene3D" id="3.30.70.1230">
    <property type="entry name" value="Nucleotide cyclase"/>
    <property type="match status" value="1"/>
</dbReference>
<sequence length="553" mass="58836">MEPSARTGLSRRDLRLASGLLLFGYIALHLANHALGLVSLDVAERALAIAAAFWHGGFGSVLLYGAFAIHLALAFDAIYARRTLRMAPADLVRVFLGLGIPTLLIGHAVGTRLAWQIYGESTAYSRVIGSLLAADGQGRQLALLVPGWLHGCIGVHFALVRRPTYQRLRPVLFALALLLPVLGALGFLAMARELQTAAVMHALSAVTPTRASQPVLASVRQAVLGVYAGACALVFVSRWGRSWQERRAGSTVRIRYPERSAVVPRGWSVLEASRSHHVPHVAACGGRARCSTCRVRIVDGDAHCPAPGDMESATLRRIHAAPDVRLACQLRPTGDVAVIPVLAPAGTGRHPAASAPAVEKALAFACVRWNNFHALSQTMLAQDEVFLVARFRRSVESATHARKAAICNITGDSVTLAFGVAGRPDQACREALLAARAIEQALDTLADVCARQFGARPEFGICVHVGIAALSDVDGAVPHQRVAAGPAVRETQGLQQAVLRQEEKIVLSTDLLRHAGAEAWMPGGVEARRVEGSTHPAAMAVPSLQGIDRYLGA</sequence>
<gene>
    <name evidence="3" type="ORF">LPC04_05500</name>
</gene>
<proteinExistence type="predicted"/>
<dbReference type="EMBL" id="JAJLJH010000001">
    <property type="protein sequence ID" value="MCK9685164.1"/>
    <property type="molecule type" value="Genomic_DNA"/>
</dbReference>
<dbReference type="Proteomes" id="UP001139353">
    <property type="component" value="Unassembled WGS sequence"/>
</dbReference>
<reference evidence="3" key="1">
    <citation type="submission" date="2021-11" db="EMBL/GenBank/DDBJ databases">
        <title>BS-T2-15 a new species belonging to the Comamonadaceae family isolated from the soil of a French oak forest.</title>
        <authorList>
            <person name="Mieszkin S."/>
            <person name="Alain K."/>
        </authorList>
    </citation>
    <scope>NUCLEOTIDE SEQUENCE</scope>
    <source>
        <strain evidence="3">BS-T2-15</strain>
    </source>
</reference>
<dbReference type="SUPFAM" id="SSF81343">
    <property type="entry name" value="Fumarate reductase respiratory complex transmembrane subunits"/>
    <property type="match status" value="1"/>
</dbReference>
<dbReference type="InterPro" id="IPR012675">
    <property type="entry name" value="Beta-grasp_dom_sf"/>
</dbReference>
<comment type="caution">
    <text evidence="3">The sequence shown here is derived from an EMBL/GenBank/DDBJ whole genome shotgun (WGS) entry which is preliminary data.</text>
</comment>
<accession>A0A9X1YEQ7</accession>
<keyword evidence="1" id="KW-1133">Transmembrane helix</keyword>
<feature type="transmembrane region" description="Helical" evidence="1">
    <location>
        <begin position="20"/>
        <end position="40"/>
    </location>
</feature>
<dbReference type="InterPro" id="IPR036010">
    <property type="entry name" value="2Fe-2S_ferredoxin-like_sf"/>
</dbReference>
<protein>
    <submittedName>
        <fullName evidence="3">2Fe-2S iron-sulfur cluster-binding protein</fullName>
    </submittedName>
</protein>
<feature type="transmembrane region" description="Helical" evidence="1">
    <location>
        <begin position="52"/>
        <end position="79"/>
    </location>
</feature>
<organism evidence="3 4">
    <name type="scientific">Scleromatobacter humisilvae</name>
    <dbReference type="NCBI Taxonomy" id="2897159"/>
    <lineage>
        <taxon>Bacteria</taxon>
        <taxon>Pseudomonadati</taxon>
        <taxon>Pseudomonadota</taxon>
        <taxon>Betaproteobacteria</taxon>
        <taxon>Burkholderiales</taxon>
        <taxon>Sphaerotilaceae</taxon>
        <taxon>Scleromatobacter</taxon>
    </lineage>
</organism>
<keyword evidence="1" id="KW-0812">Transmembrane</keyword>